<dbReference type="EMBL" id="CAJVQB010010102">
    <property type="protein sequence ID" value="CAG8736617.1"/>
    <property type="molecule type" value="Genomic_DNA"/>
</dbReference>
<keyword evidence="2" id="KW-1185">Reference proteome</keyword>
<reference evidence="1 2" key="1">
    <citation type="submission" date="2021-06" db="EMBL/GenBank/DDBJ databases">
        <authorList>
            <person name="Kallberg Y."/>
            <person name="Tangrot J."/>
            <person name="Rosling A."/>
        </authorList>
    </citation>
    <scope>NUCLEOTIDE SEQUENCE [LARGE SCALE GENOMIC DNA]</scope>
    <source>
        <strain evidence="1 2">120-4 pot B 10/14</strain>
    </source>
</reference>
<dbReference type="Proteomes" id="UP000789901">
    <property type="component" value="Unassembled WGS sequence"/>
</dbReference>
<proteinExistence type="predicted"/>
<comment type="caution">
    <text evidence="1">The sequence shown here is derived from an EMBL/GenBank/DDBJ whole genome shotgun (WGS) entry which is preliminary data.</text>
</comment>
<evidence type="ECO:0000313" key="1">
    <source>
        <dbReference type="EMBL" id="CAG8736617.1"/>
    </source>
</evidence>
<accession>A0ABN7V6C4</accession>
<organism evidence="1 2">
    <name type="scientific">Gigaspora margarita</name>
    <dbReference type="NCBI Taxonomy" id="4874"/>
    <lineage>
        <taxon>Eukaryota</taxon>
        <taxon>Fungi</taxon>
        <taxon>Fungi incertae sedis</taxon>
        <taxon>Mucoromycota</taxon>
        <taxon>Glomeromycotina</taxon>
        <taxon>Glomeromycetes</taxon>
        <taxon>Diversisporales</taxon>
        <taxon>Gigasporaceae</taxon>
        <taxon>Gigaspora</taxon>
    </lineage>
</organism>
<protein>
    <submittedName>
        <fullName evidence="1">19702_t:CDS:1</fullName>
    </submittedName>
</protein>
<evidence type="ECO:0000313" key="2">
    <source>
        <dbReference type="Proteomes" id="UP000789901"/>
    </source>
</evidence>
<gene>
    <name evidence="1" type="ORF">GMARGA_LOCUS14932</name>
</gene>
<name>A0ABN7V6C4_GIGMA</name>
<sequence length="64" mass="7336">MSSKYSYAAFKIGWPQNTATLSKDVFNVIQQYIDLVEDVKSSDLFTRMQGVENVALQNANYQLR</sequence>